<dbReference type="Proteomes" id="UP000323537">
    <property type="component" value="Unassembled WGS sequence"/>
</dbReference>
<evidence type="ECO:0000313" key="1">
    <source>
        <dbReference type="EMBL" id="SFH40055.1"/>
    </source>
</evidence>
<accession>A0A1I2ZR05</accession>
<organism evidence="1 2">
    <name type="scientific">Halorubrum aquaticum</name>
    <dbReference type="NCBI Taxonomy" id="387340"/>
    <lineage>
        <taxon>Archaea</taxon>
        <taxon>Methanobacteriati</taxon>
        <taxon>Methanobacteriota</taxon>
        <taxon>Stenosarchaea group</taxon>
        <taxon>Halobacteria</taxon>
        <taxon>Halobacteriales</taxon>
        <taxon>Haloferacaceae</taxon>
        <taxon>Halorubrum</taxon>
    </lineage>
</organism>
<dbReference type="EMBL" id="FOPZ01000003">
    <property type="protein sequence ID" value="SFH40055.1"/>
    <property type="molecule type" value="Genomic_DNA"/>
</dbReference>
<evidence type="ECO:0008006" key="3">
    <source>
        <dbReference type="Google" id="ProtNLM"/>
    </source>
</evidence>
<sequence length="60" mass="6719">MPETTVTKTTSRSGDREIVQYRTTVPKGLAESFDLEGKKLDWEVASGNKFELTIVDAKDE</sequence>
<protein>
    <recommendedName>
        <fullName evidence="3">AbrB family transcriptional regulator</fullName>
    </recommendedName>
</protein>
<evidence type="ECO:0000313" key="2">
    <source>
        <dbReference type="Proteomes" id="UP000323537"/>
    </source>
</evidence>
<gene>
    <name evidence="1" type="ORF">SAMN04488066_10311</name>
</gene>
<keyword evidence="2" id="KW-1185">Reference proteome</keyword>
<dbReference type="AlphaFoldDB" id="A0A1I2ZR05"/>
<dbReference type="OrthoDB" id="316110at2157"/>
<proteinExistence type="predicted"/>
<name>A0A1I2ZR05_9EURY</name>
<dbReference type="RefSeq" id="WP_149783453.1">
    <property type="nucleotide sequence ID" value="NZ_BAAADP010000001.1"/>
</dbReference>
<reference evidence="1 2" key="1">
    <citation type="submission" date="2016-10" db="EMBL/GenBank/DDBJ databases">
        <authorList>
            <person name="Varghese N."/>
            <person name="Submissions S."/>
        </authorList>
    </citation>
    <scope>NUCLEOTIDE SEQUENCE [LARGE SCALE GENOMIC DNA]</scope>
    <source>
        <strain evidence="1 2">CGMCC 1.6377</strain>
    </source>
</reference>